<reference evidence="1" key="1">
    <citation type="submission" date="2023-06" db="EMBL/GenBank/DDBJ databases">
        <authorList>
            <person name="Kurt Z."/>
        </authorList>
    </citation>
    <scope>NUCLEOTIDE SEQUENCE</scope>
</reference>
<organism evidence="1">
    <name type="scientific">Hexamita inflata</name>
    <dbReference type="NCBI Taxonomy" id="28002"/>
    <lineage>
        <taxon>Eukaryota</taxon>
        <taxon>Metamonada</taxon>
        <taxon>Diplomonadida</taxon>
        <taxon>Hexamitidae</taxon>
        <taxon>Hexamitinae</taxon>
        <taxon>Hexamita</taxon>
    </lineage>
</organism>
<dbReference type="Proteomes" id="UP001642409">
    <property type="component" value="Unassembled WGS sequence"/>
</dbReference>
<dbReference type="EMBL" id="CAXDID020000034">
    <property type="protein sequence ID" value="CAL5995958.1"/>
    <property type="molecule type" value="Genomic_DNA"/>
</dbReference>
<dbReference type="EMBL" id="CATOUU010001090">
    <property type="protein sequence ID" value="CAI9971224.1"/>
    <property type="molecule type" value="Genomic_DNA"/>
</dbReference>
<evidence type="ECO:0000313" key="3">
    <source>
        <dbReference type="Proteomes" id="UP001642409"/>
    </source>
</evidence>
<proteinExistence type="predicted"/>
<gene>
    <name evidence="2" type="ORF">HINF_LOCUS14410</name>
    <name evidence="1" type="ORF">HINF_LOCUS58869</name>
</gene>
<dbReference type="AlphaFoldDB" id="A0AA86RFA9"/>
<keyword evidence="3" id="KW-1185">Reference proteome</keyword>
<evidence type="ECO:0000313" key="2">
    <source>
        <dbReference type="EMBL" id="CAL5995958.1"/>
    </source>
</evidence>
<accession>A0AA86RFA9</accession>
<protein>
    <submittedName>
        <fullName evidence="2">Hypothetical_protein</fullName>
    </submittedName>
</protein>
<evidence type="ECO:0000313" key="1">
    <source>
        <dbReference type="EMBL" id="CAI9971224.1"/>
    </source>
</evidence>
<reference evidence="2 3" key="2">
    <citation type="submission" date="2024-07" db="EMBL/GenBank/DDBJ databases">
        <authorList>
            <person name="Akdeniz Z."/>
        </authorList>
    </citation>
    <scope>NUCLEOTIDE SEQUENCE [LARGE SCALE GENOMIC DNA]</scope>
</reference>
<comment type="caution">
    <text evidence="1">The sequence shown here is derived from an EMBL/GenBank/DDBJ whole genome shotgun (WGS) entry which is preliminary data.</text>
</comment>
<sequence length="104" mass="12343">MLDKSRLIYNCVRARRAHEKDVRSPNRRTSARLHKYTINCRSLSSAEYLFLFNQQMFAMAGLTIIILACANPPCTFSTRIAMTNRIFYFRRNLFQCDQFMSYQQ</sequence>
<name>A0AA86RFA9_9EUKA</name>